<evidence type="ECO:0000256" key="4">
    <source>
        <dbReference type="SAM" id="MobiDB-lite"/>
    </source>
</evidence>
<evidence type="ECO:0000256" key="2">
    <source>
        <dbReference type="ARBA" id="ARBA00022803"/>
    </source>
</evidence>
<evidence type="ECO:0000256" key="1">
    <source>
        <dbReference type="ARBA" id="ARBA00022737"/>
    </source>
</evidence>
<protein>
    <submittedName>
        <fullName evidence="5">Uncharacterized protein</fullName>
    </submittedName>
</protein>
<evidence type="ECO:0000256" key="3">
    <source>
        <dbReference type="PROSITE-ProRule" id="PRU00339"/>
    </source>
</evidence>
<gene>
    <name evidence="5" type="ORF">C2G38_2210228</name>
</gene>
<dbReference type="Proteomes" id="UP000266673">
    <property type="component" value="Unassembled WGS sequence"/>
</dbReference>
<dbReference type="InterPro" id="IPR019734">
    <property type="entry name" value="TPR_rpt"/>
</dbReference>
<feature type="repeat" description="TPR" evidence="3">
    <location>
        <begin position="22"/>
        <end position="55"/>
    </location>
</feature>
<organism evidence="5 6">
    <name type="scientific">Gigaspora rosea</name>
    <dbReference type="NCBI Taxonomy" id="44941"/>
    <lineage>
        <taxon>Eukaryota</taxon>
        <taxon>Fungi</taxon>
        <taxon>Fungi incertae sedis</taxon>
        <taxon>Mucoromycota</taxon>
        <taxon>Glomeromycotina</taxon>
        <taxon>Glomeromycetes</taxon>
        <taxon>Diversisporales</taxon>
        <taxon>Gigasporaceae</taxon>
        <taxon>Gigaspora</taxon>
    </lineage>
</organism>
<proteinExistence type="predicted"/>
<keyword evidence="2 3" id="KW-0802">TPR repeat</keyword>
<name>A0A397UP96_9GLOM</name>
<dbReference type="STRING" id="44941.A0A397UP96"/>
<evidence type="ECO:0000313" key="5">
    <source>
        <dbReference type="EMBL" id="RIB08946.1"/>
    </source>
</evidence>
<dbReference type="SUPFAM" id="SSF48452">
    <property type="entry name" value="TPR-like"/>
    <property type="match status" value="1"/>
</dbReference>
<accession>A0A397UP96</accession>
<dbReference type="SMART" id="SM00028">
    <property type="entry name" value="TPR"/>
    <property type="match status" value="3"/>
</dbReference>
<feature type="repeat" description="TPR" evidence="3">
    <location>
        <begin position="90"/>
        <end position="123"/>
    </location>
</feature>
<dbReference type="Pfam" id="PF13181">
    <property type="entry name" value="TPR_8"/>
    <property type="match status" value="2"/>
</dbReference>
<feature type="repeat" description="TPR" evidence="3">
    <location>
        <begin position="56"/>
        <end position="89"/>
    </location>
</feature>
<feature type="region of interest" description="Disordered" evidence="4">
    <location>
        <begin position="242"/>
        <end position="261"/>
    </location>
</feature>
<feature type="compositionally biased region" description="Basic and acidic residues" evidence="4">
    <location>
        <begin position="242"/>
        <end position="255"/>
    </location>
</feature>
<dbReference type="InterPro" id="IPR011990">
    <property type="entry name" value="TPR-like_helical_dom_sf"/>
</dbReference>
<dbReference type="PANTHER" id="PTHR44858:SF1">
    <property type="entry name" value="UDP-N-ACETYLGLUCOSAMINE--PEPTIDE N-ACETYLGLUCOSAMINYLTRANSFERASE SPINDLY-RELATED"/>
    <property type="match status" value="1"/>
</dbReference>
<dbReference type="OrthoDB" id="1914839at2759"/>
<dbReference type="EMBL" id="QKWP01001438">
    <property type="protein sequence ID" value="RIB08946.1"/>
    <property type="molecule type" value="Genomic_DNA"/>
</dbReference>
<comment type="caution">
    <text evidence="5">The sequence shown here is derived from an EMBL/GenBank/DDBJ whole genome shotgun (WGS) entry which is preliminary data.</text>
</comment>
<dbReference type="PANTHER" id="PTHR44858">
    <property type="entry name" value="TETRATRICOPEPTIDE REPEAT PROTEIN 6"/>
    <property type="match status" value="1"/>
</dbReference>
<sequence>MKQYKEAPADLNKSLDIEPNNAFTLCFHGEAYQGLKKYKKALVDLNQSLDINPNNATAMEFRGFTYFFMKDYCKSLEDLAKSLEIEPKNAQTLTYHGATYLKMKKYNQSLKDINKSLTMEPDFTCLLNIHGETYREISKYNEYLHLYIKSSNASSQGLVLNKPKTLIKRLNKFTKIFKLFVAKVHFTNPPCDLNPTQGYRMPLKLPPTSNQNSGTLIYAPKINEHFAKILDDIKAIKSSDNLNKEGEALEPEKKITITQPD</sequence>
<dbReference type="Gene3D" id="1.25.40.10">
    <property type="entry name" value="Tetratricopeptide repeat domain"/>
    <property type="match status" value="1"/>
</dbReference>
<dbReference type="PROSITE" id="PS50005">
    <property type="entry name" value="TPR"/>
    <property type="match status" value="3"/>
</dbReference>
<reference evidence="5 6" key="1">
    <citation type="submission" date="2018-06" db="EMBL/GenBank/DDBJ databases">
        <title>Comparative genomics reveals the genomic features of Rhizophagus irregularis, R. cerebriforme, R. diaphanum and Gigaspora rosea, and their symbiotic lifestyle signature.</title>
        <authorList>
            <person name="Morin E."/>
            <person name="San Clemente H."/>
            <person name="Chen E.C.H."/>
            <person name="De La Providencia I."/>
            <person name="Hainaut M."/>
            <person name="Kuo A."/>
            <person name="Kohler A."/>
            <person name="Murat C."/>
            <person name="Tang N."/>
            <person name="Roy S."/>
            <person name="Loubradou J."/>
            <person name="Henrissat B."/>
            <person name="Grigoriev I.V."/>
            <person name="Corradi N."/>
            <person name="Roux C."/>
            <person name="Martin F.M."/>
        </authorList>
    </citation>
    <scope>NUCLEOTIDE SEQUENCE [LARGE SCALE GENOMIC DNA]</scope>
    <source>
        <strain evidence="5 6">DAOM 194757</strain>
    </source>
</reference>
<keyword evidence="1" id="KW-0677">Repeat</keyword>
<dbReference type="AlphaFoldDB" id="A0A397UP96"/>
<keyword evidence="6" id="KW-1185">Reference proteome</keyword>
<evidence type="ECO:0000313" key="6">
    <source>
        <dbReference type="Proteomes" id="UP000266673"/>
    </source>
</evidence>
<dbReference type="InterPro" id="IPR050498">
    <property type="entry name" value="Ycf3"/>
</dbReference>